<dbReference type="AlphaFoldDB" id="A0A955RIF0"/>
<accession>A0A955RIF0</accession>
<gene>
    <name evidence="5" type="ORF">KC660_02680</name>
</gene>
<dbReference type="GO" id="GO:0016887">
    <property type="term" value="F:ATP hydrolysis activity"/>
    <property type="evidence" value="ECO:0007669"/>
    <property type="project" value="InterPro"/>
</dbReference>
<dbReference type="GO" id="GO:0005524">
    <property type="term" value="F:ATP binding"/>
    <property type="evidence" value="ECO:0007669"/>
    <property type="project" value="UniProtKB-KW"/>
</dbReference>
<name>A0A955RIF0_9BACT</name>
<sequence>MEESKDKKEIEKNLQVNWGFLNKGGRREKREKIEIVTGFSIGTISSYIIGLSFLYEVIEYIRKGTPISFNFTSLFWILILGVMFSLYLLRDRDKFWDNIKQRSLDKYKPTSKPTEISNYMDHDILELIDGLLQQSEKGYIVTEAALFSRLVRLKSVLAMIDRTGLKPQAITELYETEEGKTKKIELEPFLKSAFLTANEIGLEYFDERACFIELINTSEFLRDFLYTHKVTKDVIDSLSSWLKNESKVRKYKKLWDIRKVFKPRSKYTRGLTNKSIPELENFSRDLTALVQETDDFTLSLSREEELDKLVTLLGKTDTSVLLVGAPGVGKTTLLKSLAVRMVVEDVPVYLRDKRLVEFNFNKAYLESKSLKDYMSIFEKVLEGLKEVKNVVLVLDNFEQLLNTKKELSAQISNFIITAT</sequence>
<proteinExistence type="predicted"/>
<dbReference type="GO" id="GO:0034605">
    <property type="term" value="P:cellular response to heat"/>
    <property type="evidence" value="ECO:0007669"/>
    <property type="project" value="TreeGrafter"/>
</dbReference>
<dbReference type="EMBL" id="JAGQLG010000100">
    <property type="protein sequence ID" value="MCA9382290.1"/>
    <property type="molecule type" value="Genomic_DNA"/>
</dbReference>
<comment type="caution">
    <text evidence="5">The sequence shown here is derived from an EMBL/GenBank/DDBJ whole genome shotgun (WGS) entry which is preliminary data.</text>
</comment>
<evidence type="ECO:0000256" key="2">
    <source>
        <dbReference type="ARBA" id="ARBA00022840"/>
    </source>
</evidence>
<evidence type="ECO:0000259" key="4">
    <source>
        <dbReference type="Pfam" id="PF00004"/>
    </source>
</evidence>
<feature type="domain" description="ATPase AAA-type core" evidence="4">
    <location>
        <begin position="320"/>
        <end position="412"/>
    </location>
</feature>
<keyword evidence="2" id="KW-0067">ATP-binding</keyword>
<dbReference type="PANTHER" id="PTHR11638:SF18">
    <property type="entry name" value="HEAT SHOCK PROTEIN 104"/>
    <property type="match status" value="1"/>
</dbReference>
<evidence type="ECO:0000256" key="1">
    <source>
        <dbReference type="ARBA" id="ARBA00022741"/>
    </source>
</evidence>
<reference evidence="5" key="2">
    <citation type="journal article" date="2021" name="Microbiome">
        <title>Successional dynamics and alternative stable states in a saline activated sludge microbial community over 9 years.</title>
        <authorList>
            <person name="Wang Y."/>
            <person name="Ye J."/>
            <person name="Ju F."/>
            <person name="Liu L."/>
            <person name="Boyd J.A."/>
            <person name="Deng Y."/>
            <person name="Parks D.H."/>
            <person name="Jiang X."/>
            <person name="Yin X."/>
            <person name="Woodcroft B.J."/>
            <person name="Tyson G.W."/>
            <person name="Hugenholtz P."/>
            <person name="Polz M.F."/>
            <person name="Zhang T."/>
        </authorList>
    </citation>
    <scope>NUCLEOTIDE SEQUENCE</scope>
    <source>
        <strain evidence="5">HKST-UBA10</strain>
    </source>
</reference>
<dbReference type="Gene3D" id="3.40.50.300">
    <property type="entry name" value="P-loop containing nucleotide triphosphate hydrolases"/>
    <property type="match status" value="1"/>
</dbReference>
<evidence type="ECO:0000256" key="3">
    <source>
        <dbReference type="SAM" id="Phobius"/>
    </source>
</evidence>
<dbReference type="GO" id="GO:0005737">
    <property type="term" value="C:cytoplasm"/>
    <property type="evidence" value="ECO:0007669"/>
    <property type="project" value="TreeGrafter"/>
</dbReference>
<feature type="non-terminal residue" evidence="5">
    <location>
        <position position="419"/>
    </location>
</feature>
<dbReference type="PANTHER" id="PTHR11638">
    <property type="entry name" value="ATP-DEPENDENT CLP PROTEASE"/>
    <property type="match status" value="1"/>
</dbReference>
<keyword evidence="3" id="KW-0472">Membrane</keyword>
<feature type="transmembrane region" description="Helical" evidence="3">
    <location>
        <begin position="67"/>
        <end position="89"/>
    </location>
</feature>
<keyword evidence="3" id="KW-0812">Transmembrane</keyword>
<feature type="transmembrane region" description="Helical" evidence="3">
    <location>
        <begin position="35"/>
        <end position="55"/>
    </location>
</feature>
<dbReference type="InterPro" id="IPR003959">
    <property type="entry name" value="ATPase_AAA_core"/>
</dbReference>
<dbReference type="Pfam" id="PF00004">
    <property type="entry name" value="AAA"/>
    <property type="match status" value="1"/>
</dbReference>
<reference evidence="5" key="1">
    <citation type="submission" date="2020-04" db="EMBL/GenBank/DDBJ databases">
        <authorList>
            <person name="Zhang T."/>
        </authorList>
    </citation>
    <scope>NUCLEOTIDE SEQUENCE</scope>
    <source>
        <strain evidence="5">HKST-UBA10</strain>
    </source>
</reference>
<dbReference type="InterPro" id="IPR027417">
    <property type="entry name" value="P-loop_NTPase"/>
</dbReference>
<dbReference type="SUPFAM" id="SSF52540">
    <property type="entry name" value="P-loop containing nucleoside triphosphate hydrolases"/>
    <property type="match status" value="1"/>
</dbReference>
<evidence type="ECO:0000313" key="6">
    <source>
        <dbReference type="Proteomes" id="UP000782843"/>
    </source>
</evidence>
<keyword evidence="3" id="KW-1133">Transmembrane helix</keyword>
<dbReference type="Proteomes" id="UP000782843">
    <property type="component" value="Unassembled WGS sequence"/>
</dbReference>
<dbReference type="InterPro" id="IPR050130">
    <property type="entry name" value="ClpA_ClpB"/>
</dbReference>
<keyword evidence="1" id="KW-0547">Nucleotide-binding</keyword>
<organism evidence="5 6">
    <name type="scientific">Candidatus Dojkabacteria bacterium</name>
    <dbReference type="NCBI Taxonomy" id="2099670"/>
    <lineage>
        <taxon>Bacteria</taxon>
        <taxon>Candidatus Dojkabacteria</taxon>
    </lineage>
</organism>
<protein>
    <submittedName>
        <fullName evidence="5">AAA family ATPase</fullName>
    </submittedName>
</protein>
<evidence type="ECO:0000313" key="5">
    <source>
        <dbReference type="EMBL" id="MCA9382290.1"/>
    </source>
</evidence>